<dbReference type="InterPro" id="IPR051043">
    <property type="entry name" value="Sulfatase_Mod_Factor_Kinase"/>
</dbReference>
<reference evidence="6 7" key="1">
    <citation type="submission" date="2018-03" db="EMBL/GenBank/DDBJ databases">
        <title>Genomic Encyclopedia of Archaeal and Bacterial Type Strains, Phase II (KMG-II): from individual species to whole genera.</title>
        <authorList>
            <person name="Goeker M."/>
        </authorList>
    </citation>
    <scope>NUCLEOTIDE SEQUENCE [LARGE SCALE GENOMIC DNA]</scope>
    <source>
        <strain evidence="6 7">DSM 29057</strain>
    </source>
</reference>
<evidence type="ECO:0000313" key="7">
    <source>
        <dbReference type="Proteomes" id="UP000241964"/>
    </source>
</evidence>
<dbReference type="InterPro" id="IPR005532">
    <property type="entry name" value="SUMF_dom"/>
</dbReference>
<proteinExistence type="predicted"/>
<comment type="caution">
    <text evidence="6">The sequence shown here is derived from an EMBL/GenBank/DDBJ whole genome shotgun (WGS) entry which is preliminary data.</text>
</comment>
<feature type="domain" description="Sulfatase-modifying factor enzyme-like" evidence="4">
    <location>
        <begin position="175"/>
        <end position="310"/>
    </location>
</feature>
<dbReference type="AlphaFoldDB" id="A0A2P8FRN8"/>
<evidence type="ECO:0000256" key="3">
    <source>
        <dbReference type="ARBA" id="ARBA00037882"/>
    </source>
</evidence>
<dbReference type="Gene3D" id="3.90.1580.10">
    <property type="entry name" value="paralog of FGE (formylglycine-generating enzyme)"/>
    <property type="match status" value="2"/>
</dbReference>
<dbReference type="Pfam" id="PF12867">
    <property type="entry name" value="DinB_2"/>
    <property type="match status" value="1"/>
</dbReference>
<dbReference type="Pfam" id="PF03781">
    <property type="entry name" value="FGE-sulfatase"/>
    <property type="match status" value="1"/>
</dbReference>
<dbReference type="PANTHER" id="PTHR23150:SF36">
    <property type="entry name" value="HERCYNINE OXYGENASE"/>
    <property type="match status" value="1"/>
</dbReference>
<dbReference type="SUPFAM" id="SSF56436">
    <property type="entry name" value="C-type lectin-like"/>
    <property type="match status" value="1"/>
</dbReference>
<evidence type="ECO:0000313" key="6">
    <source>
        <dbReference type="EMBL" id="PSL24398.1"/>
    </source>
</evidence>
<dbReference type="PANTHER" id="PTHR23150">
    <property type="entry name" value="SULFATASE MODIFYING FACTOR 1, 2"/>
    <property type="match status" value="1"/>
</dbReference>
<dbReference type="InterPro" id="IPR024775">
    <property type="entry name" value="DinB-like"/>
</dbReference>
<feature type="domain" description="DinB-like" evidence="5">
    <location>
        <begin position="13"/>
        <end position="143"/>
    </location>
</feature>
<dbReference type="InterPro" id="IPR017806">
    <property type="entry name" value="EgtB"/>
</dbReference>
<protein>
    <submittedName>
        <fullName evidence="6">Ergothioneine biosynthesis protein EgtB</fullName>
    </submittedName>
</protein>
<keyword evidence="2" id="KW-0408">Iron</keyword>
<name>A0A2P8FRN8_9BACT</name>
<evidence type="ECO:0000259" key="4">
    <source>
        <dbReference type="Pfam" id="PF03781"/>
    </source>
</evidence>
<dbReference type="Proteomes" id="UP000241964">
    <property type="component" value="Unassembled WGS sequence"/>
</dbReference>
<evidence type="ECO:0000256" key="1">
    <source>
        <dbReference type="ARBA" id="ARBA00023002"/>
    </source>
</evidence>
<dbReference type="NCBIfam" id="TIGR03440">
    <property type="entry name" value="egtB_TIGR03440"/>
    <property type="match status" value="1"/>
</dbReference>
<dbReference type="InterPro" id="IPR042095">
    <property type="entry name" value="SUMF_sf"/>
</dbReference>
<keyword evidence="1" id="KW-0560">Oxidoreductase</keyword>
<dbReference type="GO" id="GO:0052699">
    <property type="term" value="P:ergothioneine biosynthetic process"/>
    <property type="evidence" value="ECO:0007669"/>
    <property type="project" value="InterPro"/>
</dbReference>
<organism evidence="6 7">
    <name type="scientific">Dyadobacter jiangsuensis</name>
    <dbReference type="NCBI Taxonomy" id="1591085"/>
    <lineage>
        <taxon>Bacteria</taxon>
        <taxon>Pseudomonadati</taxon>
        <taxon>Bacteroidota</taxon>
        <taxon>Cytophagia</taxon>
        <taxon>Cytophagales</taxon>
        <taxon>Spirosomataceae</taxon>
        <taxon>Dyadobacter</taxon>
    </lineage>
</organism>
<sequence length="388" mass="45171">MQLMEATGIREAFHNVRKHSEHICAPLETEDYVPQPVAFVSPPKWHLAHSTWFFETFILKPNVPGYRVYDPDFNYLFNSYYNNVGERTLRTDRGNVTRPTTKAVYAYRRYVDEQMDAFLEELSDPEILALVELGLHHEQQHQELLITDIKYILGHNPLFPVYRAEQNMVDGRNTETGFLTIPEGIYDIGHQGEGFCFDNELGRHKVYLHAFEIAKGLVTNSEFIEFMEAGGYQDFNLWLDEGWSWVNQNQVSAPMYWHLTDGEWHYFTLNGLQKVEPDAILSHISFFEAAAFAQWKGMRLPTEFEWEIASANLDWGQRWEWTNSAYLPYPGFSKAPGAVGEYNGKFMVNQMVLRGASVATSPGHARKTYRNFFHTHERWQYTGIRLAR</sequence>
<dbReference type="EMBL" id="PYAS01000014">
    <property type="protein sequence ID" value="PSL24398.1"/>
    <property type="molecule type" value="Genomic_DNA"/>
</dbReference>
<evidence type="ECO:0000256" key="2">
    <source>
        <dbReference type="ARBA" id="ARBA00023004"/>
    </source>
</evidence>
<gene>
    <name evidence="6" type="ORF">CLV60_114225</name>
</gene>
<comment type="pathway">
    <text evidence="3">Amino-acid biosynthesis; ergothioneine biosynthesis.</text>
</comment>
<dbReference type="InterPro" id="IPR016187">
    <property type="entry name" value="CTDL_fold"/>
</dbReference>
<accession>A0A2P8FRN8</accession>
<keyword evidence="7" id="KW-1185">Reference proteome</keyword>
<evidence type="ECO:0000259" key="5">
    <source>
        <dbReference type="Pfam" id="PF12867"/>
    </source>
</evidence>